<protein>
    <submittedName>
        <fullName evidence="1">Uncharacterized protein</fullName>
    </submittedName>
</protein>
<gene>
    <name evidence="1" type="ORF">HYG86_16380</name>
</gene>
<sequence>MQLEKKRLSIAPLLLLVFLISVGFSYIFTYSQIVKWESEFNMIVPDVNTILNKRINLQHKLLDTIRELDIDRKISFDGDIGDVFLVFERIGDKPLDQLAEVLKLEMYFIQLLDESSRIEEIGHDHRYVSKVEEIKQLDTSIFNEFNKKVQVFNENIGSFPYNFVAWSTGTKGKLAIK</sequence>
<name>A0A7G9WC23_ALKCA</name>
<dbReference type="AlphaFoldDB" id="A0A7G9WC23"/>
<reference evidence="1 2" key="1">
    <citation type="submission" date="2020-07" db="EMBL/GenBank/DDBJ databases">
        <title>Alkalicella. sp. LB2 genome.</title>
        <authorList>
            <person name="Postec A."/>
            <person name="Quemeneur M."/>
        </authorList>
    </citation>
    <scope>NUCLEOTIDE SEQUENCE [LARGE SCALE GENOMIC DNA]</scope>
    <source>
        <strain evidence="1 2">LB2</strain>
    </source>
</reference>
<dbReference type="Proteomes" id="UP000516160">
    <property type="component" value="Chromosome"/>
</dbReference>
<proteinExistence type="predicted"/>
<keyword evidence="2" id="KW-1185">Reference proteome</keyword>
<dbReference type="KEGG" id="acae:HYG86_16380"/>
<evidence type="ECO:0000313" key="2">
    <source>
        <dbReference type="Proteomes" id="UP000516160"/>
    </source>
</evidence>
<dbReference type="EMBL" id="CP058559">
    <property type="protein sequence ID" value="QNO16235.1"/>
    <property type="molecule type" value="Genomic_DNA"/>
</dbReference>
<organism evidence="1 2">
    <name type="scientific">Alkalicella caledoniensis</name>
    <dbReference type="NCBI Taxonomy" id="2731377"/>
    <lineage>
        <taxon>Bacteria</taxon>
        <taxon>Bacillati</taxon>
        <taxon>Bacillota</taxon>
        <taxon>Clostridia</taxon>
        <taxon>Eubacteriales</taxon>
        <taxon>Proteinivoracaceae</taxon>
        <taxon>Alkalicella</taxon>
    </lineage>
</organism>
<accession>A0A7G9WC23</accession>
<evidence type="ECO:0000313" key="1">
    <source>
        <dbReference type="EMBL" id="QNO16235.1"/>
    </source>
</evidence>
<dbReference type="RefSeq" id="WP_213166629.1">
    <property type="nucleotide sequence ID" value="NZ_CP058559.1"/>
</dbReference>